<sequence length="77" mass="9046">MSEKSKEEVEEATKDFIVGRLSVIARELDIKISEVVNEKQKKFLEKNRNQAIHMAMKIQNHDTMIELEKEKSKDETK</sequence>
<proteinExistence type="predicted"/>
<comment type="caution">
    <text evidence="1">The sequence shown here is derived from an EMBL/GenBank/DDBJ whole genome shotgun (WGS) entry which is preliminary data.</text>
</comment>
<dbReference type="Proteomes" id="UP000541955">
    <property type="component" value="Unassembled WGS sequence"/>
</dbReference>
<evidence type="ECO:0000313" key="1">
    <source>
        <dbReference type="EMBL" id="MBC1563608.1"/>
    </source>
</evidence>
<gene>
    <name evidence="1" type="ORF">HB902_16155</name>
</gene>
<organism evidence="1 2">
    <name type="scientific">Listeria booriae</name>
    <dbReference type="NCBI Taxonomy" id="1552123"/>
    <lineage>
        <taxon>Bacteria</taxon>
        <taxon>Bacillati</taxon>
        <taxon>Bacillota</taxon>
        <taxon>Bacilli</taxon>
        <taxon>Bacillales</taxon>
        <taxon>Listeriaceae</taxon>
        <taxon>Listeria</taxon>
    </lineage>
</organism>
<dbReference type="EMBL" id="JAARRW010000010">
    <property type="protein sequence ID" value="MBC1563608.1"/>
    <property type="molecule type" value="Genomic_DNA"/>
</dbReference>
<reference evidence="1 2" key="1">
    <citation type="submission" date="2020-03" db="EMBL/GenBank/DDBJ databases">
        <title>Soil Listeria distribution.</title>
        <authorList>
            <person name="Liao J."/>
            <person name="Wiedmann M."/>
        </authorList>
    </citation>
    <scope>NUCLEOTIDE SEQUENCE [LARGE SCALE GENOMIC DNA]</scope>
    <source>
        <strain evidence="1 2">FSL L7-1387</strain>
    </source>
</reference>
<name>A0A7X1CGL4_9LIST</name>
<accession>A0A7X1CGL4</accession>
<dbReference type="RefSeq" id="WP_185430494.1">
    <property type="nucleotide sequence ID" value="NZ_JAARRW010000010.1"/>
</dbReference>
<dbReference type="AlphaFoldDB" id="A0A7X1CGL4"/>
<protein>
    <submittedName>
        <fullName evidence="1">Uncharacterized protein</fullName>
    </submittedName>
</protein>
<evidence type="ECO:0000313" key="2">
    <source>
        <dbReference type="Proteomes" id="UP000541955"/>
    </source>
</evidence>